<evidence type="ECO:0000256" key="4">
    <source>
        <dbReference type="HAMAP-Rule" id="MF_00667"/>
    </source>
</evidence>
<dbReference type="GO" id="GO:0030435">
    <property type="term" value="P:sporulation resulting in formation of a cellular spore"/>
    <property type="evidence" value="ECO:0007669"/>
    <property type="project" value="UniProtKB-KW"/>
</dbReference>
<organism evidence="5 6">
    <name type="scientific">Virgibacillus indicus</name>
    <dbReference type="NCBI Taxonomy" id="2024554"/>
    <lineage>
        <taxon>Bacteria</taxon>
        <taxon>Bacillati</taxon>
        <taxon>Bacillota</taxon>
        <taxon>Bacilli</taxon>
        <taxon>Bacillales</taxon>
        <taxon>Bacillaceae</taxon>
        <taxon>Virgibacillus</taxon>
    </lineage>
</organism>
<dbReference type="GO" id="GO:0030436">
    <property type="term" value="P:asexual sporulation"/>
    <property type="evidence" value="ECO:0007669"/>
    <property type="project" value="UniProtKB-UniRule"/>
</dbReference>
<comment type="induction">
    <text evidence="4">Expressed only in the forespore compartment of sporulating cells.</text>
</comment>
<sequence length="66" mass="7679">MERERVQEIMESIPMVNVNYHGIPVYIQNVHSTDETATVFPLDNMEHVQDVDLNGLEEIRLENNNP</sequence>
<keyword evidence="6" id="KW-1185">Reference proteome</keyword>
<dbReference type="Pfam" id="PF08141">
    <property type="entry name" value="SspH"/>
    <property type="match status" value="1"/>
</dbReference>
<dbReference type="NCBIfam" id="TIGR02861">
    <property type="entry name" value="SASP_H"/>
    <property type="match status" value="1"/>
</dbReference>
<dbReference type="RefSeq" id="WP_094884820.1">
    <property type="nucleotide sequence ID" value="NZ_NPMS01000002.1"/>
</dbReference>
<evidence type="ECO:0000256" key="2">
    <source>
        <dbReference type="ARBA" id="ARBA00006573"/>
    </source>
</evidence>
<gene>
    <name evidence="4" type="primary">sspH</name>
    <name evidence="5" type="ORF">CIL03_06515</name>
</gene>
<dbReference type="EMBL" id="NPMS01000002">
    <property type="protein sequence ID" value="OZU89364.1"/>
    <property type="molecule type" value="Genomic_DNA"/>
</dbReference>
<evidence type="ECO:0000256" key="3">
    <source>
        <dbReference type="ARBA" id="ARBA00022969"/>
    </source>
</evidence>
<proteinExistence type="evidence at transcript level"/>
<keyword evidence="3 4" id="KW-0749">Sporulation</keyword>
<protein>
    <recommendedName>
        <fullName evidence="4">Small, acid-soluble spore protein H</fullName>
        <shortName evidence="4">SASP H</shortName>
    </recommendedName>
</protein>
<accession>A0A265ND18</accession>
<dbReference type="GO" id="GO:0042601">
    <property type="term" value="C:endospore-forming forespore"/>
    <property type="evidence" value="ECO:0007669"/>
    <property type="project" value="InterPro"/>
</dbReference>
<reference evidence="5 6" key="1">
    <citation type="submission" date="2017-08" db="EMBL/GenBank/DDBJ databases">
        <title>Virgibacillus indicus sp. nov. and Virgibacillus profoundi sp. nov, two moderately halophilic bacteria isolated from marine sediment by using the Microfluidic Streak Plate.</title>
        <authorList>
            <person name="Xu B."/>
            <person name="Hu B."/>
            <person name="Wang J."/>
            <person name="Zhu Y."/>
            <person name="Huang L."/>
            <person name="Du W."/>
            <person name="Huang Y."/>
        </authorList>
    </citation>
    <scope>NUCLEOTIDE SEQUENCE [LARGE SCALE GENOMIC DNA]</scope>
    <source>
        <strain evidence="5 6">IO3-P2-C2</strain>
    </source>
</reference>
<evidence type="ECO:0000256" key="1">
    <source>
        <dbReference type="ARBA" id="ARBA00004288"/>
    </source>
</evidence>
<comment type="caution">
    <text evidence="5">The sequence shown here is derived from an EMBL/GenBank/DDBJ whole genome shotgun (WGS) entry which is preliminary data.</text>
</comment>
<dbReference type="InterPro" id="IPR012610">
    <property type="entry name" value="SASP_SspH"/>
</dbReference>
<comment type="similarity">
    <text evidence="2 4">Belongs to the SspH family.</text>
</comment>
<dbReference type="Proteomes" id="UP000216498">
    <property type="component" value="Unassembled WGS sequence"/>
</dbReference>
<dbReference type="OrthoDB" id="2721675at2"/>
<name>A0A265ND18_9BACI</name>
<evidence type="ECO:0000313" key="5">
    <source>
        <dbReference type="EMBL" id="OZU89364.1"/>
    </source>
</evidence>
<dbReference type="AlphaFoldDB" id="A0A265ND18"/>
<dbReference type="HAMAP" id="MF_00667">
    <property type="entry name" value="SspH"/>
    <property type="match status" value="1"/>
</dbReference>
<evidence type="ECO:0000313" key="6">
    <source>
        <dbReference type="Proteomes" id="UP000216498"/>
    </source>
</evidence>
<comment type="subcellular location">
    <subcellularLocation>
        <location evidence="1 4">Spore core</location>
    </subcellularLocation>
</comment>